<proteinExistence type="predicted"/>
<keyword evidence="5" id="KW-1185">Reference proteome</keyword>
<accession>A0A4P8J0H3</accession>
<dbReference type="Proteomes" id="UP000298656">
    <property type="component" value="Chromosome 2"/>
</dbReference>
<dbReference type="InterPro" id="IPR021104">
    <property type="entry name" value="KfrA_DNA-bd_N"/>
</dbReference>
<evidence type="ECO:0000313" key="5">
    <source>
        <dbReference type="Proteomes" id="UP000298656"/>
    </source>
</evidence>
<evidence type="ECO:0000256" key="1">
    <source>
        <dbReference type="SAM" id="Coils"/>
    </source>
</evidence>
<evidence type="ECO:0000259" key="3">
    <source>
        <dbReference type="Pfam" id="PF11740"/>
    </source>
</evidence>
<dbReference type="EMBL" id="CP040078">
    <property type="protein sequence ID" value="QCP53393.1"/>
    <property type="molecule type" value="Genomic_DNA"/>
</dbReference>
<evidence type="ECO:0000256" key="2">
    <source>
        <dbReference type="SAM" id="MobiDB-lite"/>
    </source>
</evidence>
<feature type="compositionally biased region" description="Basic and acidic residues" evidence="2">
    <location>
        <begin position="188"/>
        <end position="202"/>
    </location>
</feature>
<keyword evidence="1" id="KW-0175">Coiled coil</keyword>
<evidence type="ECO:0000313" key="4">
    <source>
        <dbReference type="EMBL" id="QCP53393.1"/>
    </source>
</evidence>
<dbReference type="OrthoDB" id="9001482at2"/>
<reference evidence="4 5" key="1">
    <citation type="submission" date="2019-05" db="EMBL/GenBank/DDBJ databases">
        <title>Burkholderia sp. DHOD12, isolated from subtropical forest soil.</title>
        <authorList>
            <person name="Gao Z.-H."/>
            <person name="Qiu L.-H."/>
        </authorList>
    </citation>
    <scope>NUCLEOTIDE SEQUENCE [LARGE SCALE GENOMIC DNA]</scope>
    <source>
        <strain evidence="4 5">DHOD12</strain>
    </source>
</reference>
<sequence length="459" mass="49952">MSSSVTITEEMIAEIANRMADEGQKVSPLAIWSEVHTGSVVAVAAALRKWRETRALRAPQVAERPALPEVVTDTMRDALDRLWTSAQDEAERAVSRRLNALTQRVEDASNERDDALAELQNTVEELESGRRQLVEMTDAYHAKTDEAGRLAEDVAQAMQRADAAELRVHELEARIAALEAEVERLSAELEAEREAHSQRETEAASAGSETADAAELAQTTPDAANPEQIAQLESELTAIRALLEAEQQAHAMQTQEAARARDELDSTSHELYETQVKLAKLTEERSGDASEIARLTATLSAAEERAEVLQQHASELAARASAPGVSAEAPSAAAPEGGAGAEEIEALKLQISRDAEAHAAALAEARENMKKWSDYANGLKQQLVQANEKMIVINARGVGEASLSRKLAEELSRLQPEHELARRENQQQLIVESIGAQLEQQGYQYDPKTGAVTKQTQTV</sequence>
<feature type="coiled-coil region" evidence="1">
    <location>
        <begin position="292"/>
        <end position="319"/>
    </location>
</feature>
<feature type="domain" description="KfrA N-terminal DNA-binding" evidence="3">
    <location>
        <begin position="8"/>
        <end position="125"/>
    </location>
</feature>
<dbReference type="Pfam" id="PF11740">
    <property type="entry name" value="KfrA_N"/>
    <property type="match status" value="1"/>
</dbReference>
<feature type="compositionally biased region" description="Low complexity" evidence="2">
    <location>
        <begin position="203"/>
        <end position="215"/>
    </location>
</feature>
<dbReference type="RefSeq" id="WP_137336163.1">
    <property type="nucleotide sequence ID" value="NZ_CP040078.1"/>
</dbReference>
<organism evidence="4 5">
    <name type="scientific">Trinickia violacea</name>
    <dbReference type="NCBI Taxonomy" id="2571746"/>
    <lineage>
        <taxon>Bacteria</taxon>
        <taxon>Pseudomonadati</taxon>
        <taxon>Pseudomonadota</taxon>
        <taxon>Betaproteobacteria</taxon>
        <taxon>Burkholderiales</taxon>
        <taxon>Burkholderiaceae</taxon>
        <taxon>Trinickia</taxon>
    </lineage>
</organism>
<feature type="coiled-coil region" evidence="1">
    <location>
        <begin position="229"/>
        <end position="263"/>
    </location>
</feature>
<feature type="compositionally biased region" description="Low complexity" evidence="2">
    <location>
        <begin position="320"/>
        <end position="336"/>
    </location>
</feature>
<feature type="region of interest" description="Disordered" evidence="2">
    <location>
        <begin position="188"/>
        <end position="219"/>
    </location>
</feature>
<name>A0A4P8J0H3_9BURK</name>
<protein>
    <submittedName>
        <fullName evidence="4">DUF1192 family protein</fullName>
    </submittedName>
</protein>
<gene>
    <name evidence="4" type="ORF">FAZ95_30505</name>
</gene>
<dbReference type="KEGG" id="tvl:FAZ95_30505"/>
<dbReference type="AlphaFoldDB" id="A0A4P8J0H3"/>
<feature type="region of interest" description="Disordered" evidence="2">
    <location>
        <begin position="320"/>
        <end position="339"/>
    </location>
</feature>